<reference evidence="2" key="1">
    <citation type="submission" date="2021-05" db="EMBL/GenBank/DDBJ databases">
        <title>Energy efficiency and biological interactions define the core microbiome of deep oligotrophic groundwater.</title>
        <authorList>
            <person name="Mehrshad M."/>
            <person name="Lopez-Fernandez M."/>
            <person name="Bell E."/>
            <person name="Bernier-Latmani R."/>
            <person name="Bertilsson S."/>
            <person name="Dopson M."/>
        </authorList>
    </citation>
    <scope>NUCLEOTIDE SEQUENCE</scope>
    <source>
        <strain evidence="2">Modern_marine.mb.64</strain>
    </source>
</reference>
<name>A0A948W701_UNCEI</name>
<feature type="chain" id="PRO_5037599746" evidence="1">
    <location>
        <begin position="23"/>
        <end position="779"/>
    </location>
</feature>
<dbReference type="EMBL" id="JAHJDP010000046">
    <property type="protein sequence ID" value="MBU2691151.1"/>
    <property type="molecule type" value="Genomic_DNA"/>
</dbReference>
<organism evidence="2 3">
    <name type="scientific">Eiseniibacteriota bacterium</name>
    <dbReference type="NCBI Taxonomy" id="2212470"/>
    <lineage>
        <taxon>Bacteria</taxon>
        <taxon>Candidatus Eiseniibacteriota</taxon>
    </lineage>
</organism>
<evidence type="ECO:0000313" key="2">
    <source>
        <dbReference type="EMBL" id="MBU2691151.1"/>
    </source>
</evidence>
<dbReference type="InterPro" id="IPR025584">
    <property type="entry name" value="Cthe_2159"/>
</dbReference>
<evidence type="ECO:0000256" key="1">
    <source>
        <dbReference type="SAM" id="SignalP"/>
    </source>
</evidence>
<proteinExistence type="predicted"/>
<accession>A0A948W701</accession>
<keyword evidence="1" id="KW-0732">Signal</keyword>
<gene>
    <name evidence="2" type="ORF">KJ970_09490</name>
</gene>
<evidence type="ECO:0000313" key="3">
    <source>
        <dbReference type="Proteomes" id="UP000777784"/>
    </source>
</evidence>
<protein>
    <submittedName>
        <fullName evidence="2">Carbohydrate-binding domain-containing protein</fullName>
    </submittedName>
</protein>
<dbReference type="AlphaFoldDB" id="A0A948W701"/>
<sequence length="779" mass="80617">MMMKRFALFTLCALAGALSVQAQEMNVIRLDDQVDQFNLAEIDSITFIPHESPSPFAPGDGLRSFNDILRIHTQSGVSQFRVFEIDSVSFTDDLQMTIYQGMDTSLFNLAEVDSMTFVNGMENTVSITYSGTTAIVFNPLDGVGVTVDVVGADVTATSTAGIPNITYALYGITTDGMFKIYSDADFALQLNGVQINNIDGPAINIQADEEITVELVNSTTSTLTDGVTYADPPAGEDQKAAFFSEGQLIFTGFGSLNIHGQGSDQHGLGSDDYIDVHSGSIMIQSAVKDGIHTNEGYFQLGGSVEVSSESDGVDAGVGPIEVADGDLTILNQADDKKAIKCDSEILVTGGTVDLTVEGDQSKGFAALNVQLTGGGVTIATSGGVVLEASGSGYEPSYCTGIKADNQALVDGCQLTITTIGAAGRGISSDGDIIIQSGSVDITSSGNGGAYTNELGEPDAYHGPCLNADGDLVLSGGTVTLSHSGSGGKGISGDSGLTIGTAEAGPALQITTTGSPIYIGGGEYAEAKAASVDSMIIIDNGNLTISTVDDAIKSKTWLEVNGGMINIVDSVEGLESPNLFINGGEIHLTSTDDGLNATYGVDGEFNDGSNLTISDGYVHLNAPAGDGIDSNGNLSINGGTTIVHGPPNDPEVGVDVNGSFLVNGGLLVVSQRNSPMVEVPSNSSAQRSVLLRTNQTFTAGTLFHIEDTSGESLFTFEPAYRYAAILFSSDDLNSGTTYRVYTGGSCTGVEQDGLYTGGTYSGGTLRTTFTSSGTVQVVNF</sequence>
<feature type="signal peptide" evidence="1">
    <location>
        <begin position="1"/>
        <end position="22"/>
    </location>
</feature>
<dbReference type="Proteomes" id="UP000777784">
    <property type="component" value="Unassembled WGS sequence"/>
</dbReference>
<dbReference type="Pfam" id="PF14262">
    <property type="entry name" value="Cthe_2159"/>
    <property type="match status" value="2"/>
</dbReference>
<comment type="caution">
    <text evidence="2">The sequence shown here is derived from an EMBL/GenBank/DDBJ whole genome shotgun (WGS) entry which is preliminary data.</text>
</comment>